<proteinExistence type="predicted"/>
<accession>B9SFQ1</accession>
<keyword evidence="2" id="KW-1185">Reference proteome</keyword>
<protein>
    <submittedName>
        <fullName evidence="1">Uncharacterized protein</fullName>
    </submittedName>
</protein>
<evidence type="ECO:0000313" key="1">
    <source>
        <dbReference type="EMBL" id="EEF37540.1"/>
    </source>
</evidence>
<sequence>MTSACVDDIQTCAIANMKFIKLNEWLGLMKRAKFGSDMTCGEEADWLGGGH</sequence>
<dbReference type="EMBL" id="EQ973946">
    <property type="protein sequence ID" value="EEF37540.1"/>
    <property type="molecule type" value="Genomic_DNA"/>
</dbReference>
<reference evidence="2" key="1">
    <citation type="journal article" date="2010" name="Nat. Biotechnol.">
        <title>Draft genome sequence of the oilseed species Ricinus communis.</title>
        <authorList>
            <person name="Chan A.P."/>
            <person name="Crabtree J."/>
            <person name="Zhao Q."/>
            <person name="Lorenzi H."/>
            <person name="Orvis J."/>
            <person name="Puiu D."/>
            <person name="Melake-Berhan A."/>
            <person name="Jones K.M."/>
            <person name="Redman J."/>
            <person name="Chen G."/>
            <person name="Cahoon E.B."/>
            <person name="Gedil M."/>
            <person name="Stanke M."/>
            <person name="Haas B.J."/>
            <person name="Wortman J.R."/>
            <person name="Fraser-Liggett C.M."/>
            <person name="Ravel J."/>
            <person name="Rabinowicz P.D."/>
        </authorList>
    </citation>
    <scope>NUCLEOTIDE SEQUENCE [LARGE SCALE GENOMIC DNA]</scope>
    <source>
        <strain evidence="2">cv. Hale</strain>
    </source>
</reference>
<dbReference type="Proteomes" id="UP000008311">
    <property type="component" value="Unassembled WGS sequence"/>
</dbReference>
<gene>
    <name evidence="1" type="ORF">RCOM_1223690</name>
</gene>
<dbReference type="AlphaFoldDB" id="B9SFQ1"/>
<name>B9SFQ1_RICCO</name>
<evidence type="ECO:0000313" key="2">
    <source>
        <dbReference type="Proteomes" id="UP000008311"/>
    </source>
</evidence>
<organism evidence="1 2">
    <name type="scientific">Ricinus communis</name>
    <name type="common">Castor bean</name>
    <dbReference type="NCBI Taxonomy" id="3988"/>
    <lineage>
        <taxon>Eukaryota</taxon>
        <taxon>Viridiplantae</taxon>
        <taxon>Streptophyta</taxon>
        <taxon>Embryophyta</taxon>
        <taxon>Tracheophyta</taxon>
        <taxon>Spermatophyta</taxon>
        <taxon>Magnoliopsida</taxon>
        <taxon>eudicotyledons</taxon>
        <taxon>Gunneridae</taxon>
        <taxon>Pentapetalae</taxon>
        <taxon>rosids</taxon>
        <taxon>fabids</taxon>
        <taxon>Malpighiales</taxon>
        <taxon>Euphorbiaceae</taxon>
        <taxon>Acalyphoideae</taxon>
        <taxon>Acalypheae</taxon>
        <taxon>Ricinus</taxon>
    </lineage>
</organism>
<dbReference type="InParanoid" id="B9SFQ1"/>